<dbReference type="Proteomes" id="UP000253517">
    <property type="component" value="Unassembled WGS sequence"/>
</dbReference>
<reference evidence="1 2" key="1">
    <citation type="submission" date="2018-07" db="EMBL/GenBank/DDBJ databases">
        <title>Genomic Encyclopedia of Type Strains, Phase IV (KMG-IV): sequencing the most valuable type-strain genomes for metagenomic binning, comparative biology and taxonomic classification.</title>
        <authorList>
            <person name="Goeker M."/>
        </authorList>
    </citation>
    <scope>NUCLEOTIDE SEQUENCE [LARGE SCALE GENOMIC DNA]</scope>
    <source>
        <strain evidence="1 2">DSM 21410</strain>
    </source>
</reference>
<dbReference type="RefSeq" id="WP_114365861.1">
    <property type="nucleotide sequence ID" value="NZ_BHZF01000001.1"/>
</dbReference>
<name>A0A369A8T6_9FLAO</name>
<evidence type="ECO:0000313" key="2">
    <source>
        <dbReference type="Proteomes" id="UP000253517"/>
    </source>
</evidence>
<protein>
    <submittedName>
        <fullName evidence="1">Uncharacterized protein DUF4249</fullName>
    </submittedName>
</protein>
<dbReference type="EMBL" id="QPJS01000001">
    <property type="protein sequence ID" value="RCX05553.1"/>
    <property type="molecule type" value="Genomic_DNA"/>
</dbReference>
<dbReference type="AlphaFoldDB" id="A0A369A8T6"/>
<keyword evidence="2" id="KW-1185">Reference proteome</keyword>
<evidence type="ECO:0000313" key="1">
    <source>
        <dbReference type="EMBL" id="RCX05553.1"/>
    </source>
</evidence>
<proteinExistence type="predicted"/>
<dbReference type="PROSITE" id="PS51257">
    <property type="entry name" value="PROKAR_LIPOPROTEIN"/>
    <property type="match status" value="1"/>
</dbReference>
<organism evidence="1 2">
    <name type="scientific">Schleiferia thermophila</name>
    <dbReference type="NCBI Taxonomy" id="884107"/>
    <lineage>
        <taxon>Bacteria</taxon>
        <taxon>Pseudomonadati</taxon>
        <taxon>Bacteroidota</taxon>
        <taxon>Flavobacteriia</taxon>
        <taxon>Flavobacteriales</taxon>
        <taxon>Schleiferiaceae</taxon>
        <taxon>Schleiferia</taxon>
    </lineage>
</organism>
<gene>
    <name evidence="1" type="ORF">DES35_101840</name>
</gene>
<sequence length="306" mass="34787">MKKLVYLLILIMGIAACETIIDLDIQFDDKQMAVSAIFWDQRNPGDSTVCVWVSDVLHPLAKNTSRIILTDAEVSLFENGQFVENLQPIIRYKQEYNWQNNQIDTIKFGYFKSHHPLTPGYSYKITANRPGKKEVTHFYIHPPRVIPTSVKLTNPEKGEVTITFDNPKGIQQFLVSLKSSTNRTEYFSSIDPHFQIFRSSNLDDSEDEPGAPVVGRYGILYDKNSQPRSQQQFTFYIRDFDSQNLSNYSVEFGAVSESFPLYIASYLAFINSENTLSTQPEVIYSNASKGLGISMGLNTGNYNIQP</sequence>
<accession>A0A369A8T6</accession>
<comment type="caution">
    <text evidence="1">The sequence shown here is derived from an EMBL/GenBank/DDBJ whole genome shotgun (WGS) entry which is preliminary data.</text>
</comment>